<dbReference type="Pfam" id="PF00270">
    <property type="entry name" value="DEAD"/>
    <property type="match status" value="1"/>
</dbReference>
<evidence type="ECO:0000256" key="8">
    <source>
        <dbReference type="SAM" id="Coils"/>
    </source>
</evidence>
<dbReference type="GO" id="GO:0005634">
    <property type="term" value="C:nucleus"/>
    <property type="evidence" value="ECO:0007669"/>
    <property type="project" value="UniProtKB-SubCell"/>
</dbReference>
<dbReference type="Gene3D" id="3.40.50.300">
    <property type="entry name" value="P-loop containing nucleotide triphosphate hydrolases"/>
    <property type="match status" value="2"/>
</dbReference>
<reference evidence="12" key="1">
    <citation type="submission" date="2016-10" db="EMBL/GenBank/DDBJ databases">
        <authorList>
            <person name="Benchimol M."/>
            <person name="Almeida L.G."/>
            <person name="Vasconcelos A.T."/>
            <person name="Perreira-Neves A."/>
            <person name="Rosa I.A."/>
            <person name="Tasca T."/>
            <person name="Bogo M.R."/>
            <person name="de Souza W."/>
        </authorList>
    </citation>
    <scope>NUCLEOTIDE SEQUENCE [LARGE SCALE GENOMIC DNA]</scope>
    <source>
        <strain evidence="12">K</strain>
    </source>
</reference>
<comment type="similarity">
    <text evidence="2">Belongs to the DEAD box helicase family. DEAH subfamily. FANCM sub-subfamily.</text>
</comment>
<feature type="coiled-coil region" evidence="8">
    <location>
        <begin position="346"/>
        <end position="373"/>
    </location>
</feature>
<name>A0A1J4JM97_9EUKA</name>
<dbReference type="GeneID" id="94844090"/>
<dbReference type="GO" id="GO:0000400">
    <property type="term" value="F:four-way junction DNA binding"/>
    <property type="evidence" value="ECO:0007669"/>
    <property type="project" value="TreeGrafter"/>
</dbReference>
<dbReference type="SUPFAM" id="SSF52540">
    <property type="entry name" value="P-loop containing nucleoside triphosphate hydrolases"/>
    <property type="match status" value="1"/>
</dbReference>
<dbReference type="InterPro" id="IPR039686">
    <property type="entry name" value="FANCM/Mph1-like_ID"/>
</dbReference>
<dbReference type="InterPro" id="IPR011545">
    <property type="entry name" value="DEAD/DEAH_box_helicase_dom"/>
</dbReference>
<comment type="subcellular location">
    <subcellularLocation>
        <location evidence="1">Nucleus</location>
    </subcellularLocation>
</comment>
<dbReference type="PROSITE" id="PS51192">
    <property type="entry name" value="HELICASE_ATP_BIND_1"/>
    <property type="match status" value="1"/>
</dbReference>
<dbReference type="GO" id="GO:0045003">
    <property type="term" value="P:double-strand break repair via synthesis-dependent strand annealing"/>
    <property type="evidence" value="ECO:0007669"/>
    <property type="project" value="TreeGrafter"/>
</dbReference>
<dbReference type="PROSITE" id="PS51194">
    <property type="entry name" value="HELICASE_CTER"/>
    <property type="match status" value="1"/>
</dbReference>
<dbReference type="InterPro" id="IPR027417">
    <property type="entry name" value="P-loop_NTPase"/>
</dbReference>
<feature type="region of interest" description="Disordered" evidence="9">
    <location>
        <begin position="748"/>
        <end position="777"/>
    </location>
</feature>
<feature type="domain" description="Helicase ATP-binding" evidence="10">
    <location>
        <begin position="68"/>
        <end position="236"/>
    </location>
</feature>
<dbReference type="Gene3D" id="1.20.1320.20">
    <property type="entry name" value="hef helicase domain"/>
    <property type="match status" value="1"/>
</dbReference>
<evidence type="ECO:0000256" key="9">
    <source>
        <dbReference type="SAM" id="MobiDB-lite"/>
    </source>
</evidence>
<dbReference type="OrthoDB" id="164902at2759"/>
<keyword evidence="8" id="KW-0175">Coiled coil</keyword>
<evidence type="ECO:0000256" key="4">
    <source>
        <dbReference type="ARBA" id="ARBA00022801"/>
    </source>
</evidence>
<evidence type="ECO:0000259" key="11">
    <source>
        <dbReference type="PROSITE" id="PS51194"/>
    </source>
</evidence>
<keyword evidence="7" id="KW-0539">Nucleus</keyword>
<dbReference type="GO" id="GO:0005524">
    <property type="term" value="F:ATP binding"/>
    <property type="evidence" value="ECO:0007669"/>
    <property type="project" value="UniProtKB-KW"/>
</dbReference>
<evidence type="ECO:0000256" key="5">
    <source>
        <dbReference type="ARBA" id="ARBA00022806"/>
    </source>
</evidence>
<dbReference type="GO" id="GO:0009378">
    <property type="term" value="F:four-way junction helicase activity"/>
    <property type="evidence" value="ECO:0007669"/>
    <property type="project" value="TreeGrafter"/>
</dbReference>
<evidence type="ECO:0000259" key="10">
    <source>
        <dbReference type="PROSITE" id="PS51192"/>
    </source>
</evidence>
<dbReference type="Proteomes" id="UP000179807">
    <property type="component" value="Unassembled WGS sequence"/>
</dbReference>
<evidence type="ECO:0000256" key="2">
    <source>
        <dbReference type="ARBA" id="ARBA00009889"/>
    </source>
</evidence>
<dbReference type="GO" id="GO:0043138">
    <property type="term" value="F:3'-5' DNA helicase activity"/>
    <property type="evidence" value="ECO:0007669"/>
    <property type="project" value="InterPro"/>
</dbReference>
<dbReference type="CDD" id="cd18033">
    <property type="entry name" value="DEXDc_FANCM"/>
    <property type="match status" value="1"/>
</dbReference>
<dbReference type="AlphaFoldDB" id="A0A1J4JM97"/>
<dbReference type="InterPro" id="IPR001650">
    <property type="entry name" value="Helicase_C-like"/>
</dbReference>
<sequence length="875" mass="98969">MKSSNKSVMKSHEDIFGFDDDPAVLALNFPPTEIDRLPTDEYISSDQFALMTFHYPSNVDRRSYQFDISKTCFNQNTLVCLPTGAGKTLIAAVAIMNFHRWYPTGKIIFMAPYRALVNQQIDACTSFTNIKNDDVTILTGQTLTANRSSIWASKSIFFCTPQIVQNDLAKGFIDPTKVCLVIIDEAHHARGCYAYVNVVRTIAARNSQFRVVALSATPGSDMNAIQSVIYNLLISKVIYKDDDDPDIAKHQHETNVEIVKVPLGSDETKLEDSLCQCISSIADPLVEKGYLRSVQPKWMTKGTVWKAMDQFKKMMHGVHDFFKIMDMFGILLSLATMQEKLTKYGASMLDDALKDFQKKRRETENKKQLIKSTAFQTLLRNTETTKNVSHPKLAKLSEILGDFYNEKKDSRCIVFTQFRAAAYAITDYLKNVEGVKPSIFIGKANTKRNAGLDEATQLEIVSLFRHGNINCIVATSVAEEGLDIGEVDLIVCYDTSSSPLKTVQRMGRTGRKRSGKVIFLMSEGYEEKNLEKAQFSRSMIKNKLTAAIDTFVLYQPEKPILPLPESCRAANVPCANFNKPKISEMNGSKNKDKECKSPYLLSNEMHHLSAVYNTNLKYPKINFTKGQIIDMGHGIISHSAESNILNLVKNERPIPLSIEREIAKIIKREEAKWNKIPSTPRGTLKTENFCENTVIKSNQKSSTSSRIKKVVHPFAIESSSSDDEGLSDDLEIPKPNFKNTPIFIRELDTESDDDEQSYEQKYSKPISQPPTPNIFQNRTQSFLSSDEDSSDEEMEIEADNRKIIKLPSFLNDDFTEEEDEIRRLSDEIESKHNFYDDGGESECPDVFVKKELTKKSKMSFLDDFEADSFDPDLFT</sequence>
<keyword evidence="4" id="KW-0378">Hydrolase</keyword>
<protein>
    <submittedName>
        <fullName evidence="12">Type III restriction enzyme, res subunit family protein</fullName>
    </submittedName>
</protein>
<organism evidence="12 13">
    <name type="scientific">Tritrichomonas foetus</name>
    <dbReference type="NCBI Taxonomy" id="1144522"/>
    <lineage>
        <taxon>Eukaryota</taxon>
        <taxon>Metamonada</taxon>
        <taxon>Parabasalia</taxon>
        <taxon>Tritrichomonadida</taxon>
        <taxon>Tritrichomonadidae</taxon>
        <taxon>Tritrichomonas</taxon>
    </lineage>
</organism>
<dbReference type="PANTHER" id="PTHR14025:SF20">
    <property type="entry name" value="FANCONI ANEMIA GROUP M PROTEIN"/>
    <property type="match status" value="1"/>
</dbReference>
<evidence type="ECO:0000256" key="7">
    <source>
        <dbReference type="ARBA" id="ARBA00023242"/>
    </source>
</evidence>
<evidence type="ECO:0000256" key="6">
    <source>
        <dbReference type="ARBA" id="ARBA00022840"/>
    </source>
</evidence>
<dbReference type="SMART" id="SM00490">
    <property type="entry name" value="HELICc"/>
    <property type="match status" value="1"/>
</dbReference>
<dbReference type="Pfam" id="PF00271">
    <property type="entry name" value="Helicase_C"/>
    <property type="match status" value="1"/>
</dbReference>
<dbReference type="SMART" id="SM00487">
    <property type="entry name" value="DEXDc"/>
    <property type="match status" value="1"/>
</dbReference>
<dbReference type="EMBL" id="MLAK01000999">
    <property type="protein sequence ID" value="OHS99551.1"/>
    <property type="molecule type" value="Genomic_DNA"/>
</dbReference>
<evidence type="ECO:0000256" key="1">
    <source>
        <dbReference type="ARBA" id="ARBA00004123"/>
    </source>
</evidence>
<dbReference type="GO" id="GO:0016787">
    <property type="term" value="F:hydrolase activity"/>
    <property type="evidence" value="ECO:0007669"/>
    <property type="project" value="UniProtKB-KW"/>
</dbReference>
<keyword evidence="3" id="KW-0547">Nucleotide-binding</keyword>
<dbReference type="VEuPathDB" id="TrichDB:TRFO_33960"/>
<evidence type="ECO:0000313" key="13">
    <source>
        <dbReference type="Proteomes" id="UP000179807"/>
    </source>
</evidence>
<evidence type="ECO:0000256" key="3">
    <source>
        <dbReference type="ARBA" id="ARBA00022741"/>
    </source>
</evidence>
<gene>
    <name evidence="12" type="ORF">TRFO_33960</name>
</gene>
<dbReference type="FunFam" id="3.40.50.300:FF:000861">
    <property type="entry name" value="Fanconi anemia, complementation group M"/>
    <property type="match status" value="1"/>
</dbReference>
<keyword evidence="6" id="KW-0067">ATP-binding</keyword>
<proteinExistence type="inferred from homology"/>
<accession>A0A1J4JM97</accession>
<keyword evidence="13" id="KW-1185">Reference proteome</keyword>
<comment type="caution">
    <text evidence="12">The sequence shown here is derived from an EMBL/GenBank/DDBJ whole genome shotgun (WGS) entry which is preliminary data.</text>
</comment>
<keyword evidence="5" id="KW-0347">Helicase</keyword>
<feature type="domain" description="Helicase C-terminal" evidence="11">
    <location>
        <begin position="395"/>
        <end position="559"/>
    </location>
</feature>
<dbReference type="InterPro" id="IPR014001">
    <property type="entry name" value="Helicase_ATP-bd"/>
</dbReference>
<dbReference type="PANTHER" id="PTHR14025">
    <property type="entry name" value="FANCONI ANEMIA GROUP M FANCM FAMILY MEMBER"/>
    <property type="match status" value="1"/>
</dbReference>
<dbReference type="RefSeq" id="XP_068352688.1">
    <property type="nucleotide sequence ID" value="XM_068509386.1"/>
</dbReference>
<dbReference type="InterPro" id="IPR044749">
    <property type="entry name" value="FANCM_DEXDc"/>
</dbReference>
<dbReference type="CDD" id="cd12091">
    <property type="entry name" value="FANCM_ID"/>
    <property type="match status" value="1"/>
</dbReference>
<dbReference type="GO" id="GO:0036297">
    <property type="term" value="P:interstrand cross-link repair"/>
    <property type="evidence" value="ECO:0007669"/>
    <property type="project" value="TreeGrafter"/>
</dbReference>
<evidence type="ECO:0000313" key="12">
    <source>
        <dbReference type="EMBL" id="OHS99551.1"/>
    </source>
</evidence>